<reference evidence="2 3" key="1">
    <citation type="journal article" date="2015" name="Genome Announc.">
        <title>Expanding the biotechnology potential of lactobacilli through comparative genomics of 213 strains and associated genera.</title>
        <authorList>
            <person name="Sun Z."/>
            <person name="Harris H.M."/>
            <person name="McCann A."/>
            <person name="Guo C."/>
            <person name="Argimon S."/>
            <person name="Zhang W."/>
            <person name="Yang X."/>
            <person name="Jeffery I.B."/>
            <person name="Cooney J.C."/>
            <person name="Kagawa T.F."/>
            <person name="Liu W."/>
            <person name="Song Y."/>
            <person name="Salvetti E."/>
            <person name="Wrobel A."/>
            <person name="Rasinkangas P."/>
            <person name="Parkhill J."/>
            <person name="Rea M.C."/>
            <person name="O'Sullivan O."/>
            <person name="Ritari J."/>
            <person name="Douillard F.P."/>
            <person name="Paul Ross R."/>
            <person name="Yang R."/>
            <person name="Briner A.E."/>
            <person name="Felis G.E."/>
            <person name="de Vos W.M."/>
            <person name="Barrangou R."/>
            <person name="Klaenhammer T.R."/>
            <person name="Caufield P.W."/>
            <person name="Cui Y."/>
            <person name="Zhang H."/>
            <person name="O'Toole P.W."/>
        </authorList>
    </citation>
    <scope>NUCLEOTIDE SEQUENCE [LARGE SCALE GENOMIC DNA]</scope>
    <source>
        <strain evidence="2 3">DSM 15353</strain>
    </source>
</reference>
<protein>
    <recommendedName>
        <fullName evidence="1">DUF4097 domain-containing protein</fullName>
    </recommendedName>
</protein>
<sequence>MKKAFKWGWVVLAVGLLFLLIGGFAHGAKNVVFNGWRPMVYSTKPDFQKDYAVADFDQVDVATSNADVTIRRGDAYRVQYHGRKSARPSVKVLNGRLIVRQKGSTEKNGFIGFRWFDYSQDVSNKLTVYIPDNVKLKKIRNLNNYGDTHMQGISIANLEAIGSDGSLKLSNLNVDTTNIEMRDGDVYLENTNLLGGLVTSEDSDIDVQNGALRNVELQQDDGDISMHNVALDGGKANVSEGDVNITESTVTRGYSLTNSDGDNVLRNVNAGGFDVTNSDGDNTVFGNSSESGHIHSGTTQNVVIVKNSDGDNTVR</sequence>
<accession>A0A0R2K403</accession>
<evidence type="ECO:0000313" key="3">
    <source>
        <dbReference type="Proteomes" id="UP000051491"/>
    </source>
</evidence>
<organism evidence="2 3">
    <name type="scientific">Ligilactobacillus acidipiscis</name>
    <dbReference type="NCBI Taxonomy" id="89059"/>
    <lineage>
        <taxon>Bacteria</taxon>
        <taxon>Bacillati</taxon>
        <taxon>Bacillota</taxon>
        <taxon>Bacilli</taxon>
        <taxon>Lactobacillales</taxon>
        <taxon>Lactobacillaceae</taxon>
        <taxon>Ligilactobacillus</taxon>
    </lineage>
</organism>
<gene>
    <name evidence="2" type="ORF">IV43_GL000257</name>
</gene>
<name>A0A0R2K403_9LACO</name>
<evidence type="ECO:0000313" key="2">
    <source>
        <dbReference type="EMBL" id="KRN80836.1"/>
    </source>
</evidence>
<evidence type="ECO:0000259" key="1">
    <source>
        <dbReference type="Pfam" id="PF13349"/>
    </source>
</evidence>
<dbReference type="STRING" id="89059.LAC1533_2121"/>
<dbReference type="PATRIC" id="fig|89059.3.peg.261"/>
<dbReference type="Pfam" id="PF13349">
    <property type="entry name" value="DUF4097"/>
    <property type="match status" value="1"/>
</dbReference>
<dbReference type="AlphaFoldDB" id="A0A0R2K403"/>
<dbReference type="InterPro" id="IPR025164">
    <property type="entry name" value="Toastrack_DUF4097"/>
</dbReference>
<comment type="caution">
    <text evidence="2">The sequence shown here is derived from an EMBL/GenBank/DDBJ whole genome shotgun (WGS) entry which is preliminary data.</text>
</comment>
<dbReference type="OrthoDB" id="2317735at2"/>
<dbReference type="EMBL" id="JQBK01000113">
    <property type="protein sequence ID" value="KRN80836.1"/>
    <property type="molecule type" value="Genomic_DNA"/>
</dbReference>
<feature type="domain" description="DUF4097" evidence="1">
    <location>
        <begin position="57"/>
        <end position="314"/>
    </location>
</feature>
<dbReference type="RefSeq" id="WP_010497711.1">
    <property type="nucleotide sequence ID" value="NZ_JQBK01000113.1"/>
</dbReference>
<proteinExistence type="predicted"/>
<dbReference type="Proteomes" id="UP000051491">
    <property type="component" value="Unassembled WGS sequence"/>
</dbReference>